<evidence type="ECO:0000313" key="2">
    <source>
        <dbReference type="EMBL" id="CAI5452023.1"/>
    </source>
</evidence>
<keyword evidence="1" id="KW-1133">Transmembrane helix</keyword>
<proteinExistence type="predicted"/>
<dbReference type="Proteomes" id="UP001152747">
    <property type="component" value="Unassembled WGS sequence"/>
</dbReference>
<comment type="caution">
    <text evidence="2">The sequence shown here is derived from an EMBL/GenBank/DDBJ whole genome shotgun (WGS) entry which is preliminary data.</text>
</comment>
<sequence length="68" mass="8242">MLSIIYEIVCFVMLINMVYCIIPEEEIKYEPRPRPEFNLNLWEPCVEPIEKHKLSERWTKAKSEKKSK</sequence>
<gene>
    <name evidence="2" type="ORF">CAMP_LOCUS14660</name>
</gene>
<evidence type="ECO:0000313" key="3">
    <source>
        <dbReference type="Proteomes" id="UP001152747"/>
    </source>
</evidence>
<keyword evidence="3" id="KW-1185">Reference proteome</keyword>
<organism evidence="2 3">
    <name type="scientific">Caenorhabditis angaria</name>
    <dbReference type="NCBI Taxonomy" id="860376"/>
    <lineage>
        <taxon>Eukaryota</taxon>
        <taxon>Metazoa</taxon>
        <taxon>Ecdysozoa</taxon>
        <taxon>Nematoda</taxon>
        <taxon>Chromadorea</taxon>
        <taxon>Rhabditida</taxon>
        <taxon>Rhabditina</taxon>
        <taxon>Rhabditomorpha</taxon>
        <taxon>Rhabditoidea</taxon>
        <taxon>Rhabditidae</taxon>
        <taxon>Peloderinae</taxon>
        <taxon>Caenorhabditis</taxon>
    </lineage>
</organism>
<dbReference type="OrthoDB" id="10302860at2759"/>
<protein>
    <submittedName>
        <fullName evidence="2">Uncharacterized protein</fullName>
    </submittedName>
</protein>
<accession>A0A9P1IZ15</accession>
<name>A0A9P1IZ15_9PELO</name>
<dbReference type="AlphaFoldDB" id="A0A9P1IZ15"/>
<feature type="transmembrane region" description="Helical" evidence="1">
    <location>
        <begin position="6"/>
        <end position="22"/>
    </location>
</feature>
<dbReference type="EMBL" id="CANHGI010000005">
    <property type="protein sequence ID" value="CAI5452023.1"/>
    <property type="molecule type" value="Genomic_DNA"/>
</dbReference>
<evidence type="ECO:0000256" key="1">
    <source>
        <dbReference type="SAM" id="Phobius"/>
    </source>
</evidence>
<keyword evidence="1" id="KW-0812">Transmembrane</keyword>
<keyword evidence="1" id="KW-0472">Membrane</keyword>
<reference evidence="2" key="1">
    <citation type="submission" date="2022-11" db="EMBL/GenBank/DDBJ databases">
        <authorList>
            <person name="Kikuchi T."/>
        </authorList>
    </citation>
    <scope>NUCLEOTIDE SEQUENCE</scope>
    <source>
        <strain evidence="2">PS1010</strain>
    </source>
</reference>